<dbReference type="PANTHER" id="PTHR46543">
    <property type="entry name" value="ZINC FINGER CCHC DOMAIN-CONTAINING PROTEIN 7"/>
    <property type="match status" value="1"/>
</dbReference>
<dbReference type="GO" id="GO:0003723">
    <property type="term" value="F:RNA binding"/>
    <property type="evidence" value="ECO:0007669"/>
    <property type="project" value="TreeGrafter"/>
</dbReference>
<dbReference type="GO" id="GO:0071035">
    <property type="term" value="P:nuclear polyadenylation-dependent rRNA catabolic process"/>
    <property type="evidence" value="ECO:0007669"/>
    <property type="project" value="TreeGrafter"/>
</dbReference>
<dbReference type="SUPFAM" id="SSF57756">
    <property type="entry name" value="Retrovirus zinc finger-like domains"/>
    <property type="match status" value="1"/>
</dbReference>
<keyword evidence="7" id="KW-0539">Nucleus</keyword>
<name>A0A4Y9XKA8_9AGAM</name>
<evidence type="ECO:0000256" key="5">
    <source>
        <dbReference type="ARBA" id="ARBA00022771"/>
    </source>
</evidence>
<dbReference type="GO" id="GO:0071036">
    <property type="term" value="P:nuclear polyadenylation-dependent snoRNA catabolic process"/>
    <property type="evidence" value="ECO:0007669"/>
    <property type="project" value="TreeGrafter"/>
</dbReference>
<comment type="subcellular location">
    <subcellularLocation>
        <location evidence="1">Nucleus</location>
    </subcellularLocation>
</comment>
<sequence length="379" mass="41398">MPTPDGVEIIDLTRSSPIPGADTKEPGEITSRAASKGAEPERSTRRGKRKRKASGKDALDCETPGGSMTTSRAQSVQREAAGPSTEKSSAPAAPEGEETKRKKRRSRSEKKTRSKHVSPLSRDKQEEEPADDPSSLFVIDTAPVQVPVNFTFRDAAAGPSKPASTVTEEKADAAATSALFLPAHAPEPDSESESYIEYLDYDDRTAPGMLRYFAEPSTDAKQSKFVCKNCGAENEHKTYECPVLICLTCGARDEHSTRSCPVSKTCFSCGMRGHINRNCPNRYSARANNYDDCDRCGSSAHNIKECPTIWRLYEYLTDSERSTALVSRDEKVALKFGEGGEGYIARDEWCYNCGGSGHLGDVSFIHPHSPPSPYQTIIL</sequence>
<evidence type="ECO:0000256" key="9">
    <source>
        <dbReference type="SAM" id="MobiDB-lite"/>
    </source>
</evidence>
<dbReference type="GO" id="GO:0071037">
    <property type="term" value="P:nuclear polyadenylation-dependent snRNA catabolic process"/>
    <property type="evidence" value="ECO:0007669"/>
    <property type="project" value="TreeGrafter"/>
</dbReference>
<feature type="region of interest" description="Disordered" evidence="9">
    <location>
        <begin position="1"/>
        <end position="137"/>
    </location>
</feature>
<organism evidence="11 12">
    <name type="scientific">Dentipellis fragilis</name>
    <dbReference type="NCBI Taxonomy" id="205917"/>
    <lineage>
        <taxon>Eukaryota</taxon>
        <taxon>Fungi</taxon>
        <taxon>Dikarya</taxon>
        <taxon>Basidiomycota</taxon>
        <taxon>Agaricomycotina</taxon>
        <taxon>Agaricomycetes</taxon>
        <taxon>Russulales</taxon>
        <taxon>Hericiaceae</taxon>
        <taxon>Dentipellis</taxon>
    </lineage>
</organism>
<dbReference type="GO" id="GO:0071038">
    <property type="term" value="P:TRAMP-dependent tRNA surveillance pathway"/>
    <property type="evidence" value="ECO:0007669"/>
    <property type="project" value="TreeGrafter"/>
</dbReference>
<evidence type="ECO:0000259" key="10">
    <source>
        <dbReference type="PROSITE" id="PS50158"/>
    </source>
</evidence>
<evidence type="ECO:0000256" key="1">
    <source>
        <dbReference type="ARBA" id="ARBA00004123"/>
    </source>
</evidence>
<dbReference type="InterPro" id="IPR036875">
    <property type="entry name" value="Znf_CCHC_sf"/>
</dbReference>
<dbReference type="Proteomes" id="UP000298327">
    <property type="component" value="Unassembled WGS sequence"/>
</dbReference>
<keyword evidence="12" id="KW-1185">Reference proteome</keyword>
<evidence type="ECO:0000256" key="8">
    <source>
        <dbReference type="PROSITE-ProRule" id="PRU00047"/>
    </source>
</evidence>
<dbReference type="EMBL" id="SEOQ01001758">
    <property type="protein sequence ID" value="TFY50624.1"/>
    <property type="molecule type" value="Genomic_DNA"/>
</dbReference>
<dbReference type="GO" id="GO:0071031">
    <property type="term" value="P:nuclear mRNA surveillance of mRNA 3'-end processing"/>
    <property type="evidence" value="ECO:0007669"/>
    <property type="project" value="TreeGrafter"/>
</dbReference>
<evidence type="ECO:0000256" key="4">
    <source>
        <dbReference type="ARBA" id="ARBA00022737"/>
    </source>
</evidence>
<dbReference type="GO" id="GO:0008270">
    <property type="term" value="F:zinc ion binding"/>
    <property type="evidence" value="ECO:0007669"/>
    <property type="project" value="UniProtKB-KW"/>
</dbReference>
<dbReference type="InterPro" id="IPR051644">
    <property type="entry name" value="TRAMP_AT-DNA-binding"/>
</dbReference>
<dbReference type="AlphaFoldDB" id="A0A4Y9XKA8"/>
<evidence type="ECO:0000256" key="2">
    <source>
        <dbReference type="ARBA" id="ARBA00022664"/>
    </source>
</evidence>
<proteinExistence type="predicted"/>
<dbReference type="InterPro" id="IPR001878">
    <property type="entry name" value="Znf_CCHC"/>
</dbReference>
<gene>
    <name evidence="11" type="ORF">EVG20_g11416</name>
</gene>
<dbReference type="PROSITE" id="PS50158">
    <property type="entry name" value="ZF_CCHC"/>
    <property type="match status" value="1"/>
</dbReference>
<keyword evidence="2" id="KW-0507">mRNA processing</keyword>
<reference evidence="11 12" key="1">
    <citation type="submission" date="2019-02" db="EMBL/GenBank/DDBJ databases">
        <title>Genome sequencing of the rare red list fungi Dentipellis fragilis.</title>
        <authorList>
            <person name="Buettner E."/>
            <person name="Kellner H."/>
        </authorList>
    </citation>
    <scope>NUCLEOTIDE SEQUENCE [LARGE SCALE GENOMIC DNA]</scope>
    <source>
        <strain evidence="11 12">DSM 105465</strain>
    </source>
</reference>
<dbReference type="Gene3D" id="4.10.60.10">
    <property type="entry name" value="Zinc finger, CCHC-type"/>
    <property type="match status" value="2"/>
</dbReference>
<evidence type="ECO:0000313" key="12">
    <source>
        <dbReference type="Proteomes" id="UP000298327"/>
    </source>
</evidence>
<dbReference type="GO" id="GO:0006397">
    <property type="term" value="P:mRNA processing"/>
    <property type="evidence" value="ECO:0007669"/>
    <property type="project" value="UniProtKB-KW"/>
</dbReference>
<comment type="caution">
    <text evidence="11">The sequence shown here is derived from an EMBL/GenBank/DDBJ whole genome shotgun (WGS) entry which is preliminary data.</text>
</comment>
<keyword evidence="3" id="KW-0479">Metal-binding</keyword>
<evidence type="ECO:0000256" key="7">
    <source>
        <dbReference type="ARBA" id="ARBA00023242"/>
    </source>
</evidence>
<keyword evidence="6" id="KW-0862">Zinc</keyword>
<evidence type="ECO:0000313" key="11">
    <source>
        <dbReference type="EMBL" id="TFY50624.1"/>
    </source>
</evidence>
<dbReference type="SMART" id="SM00343">
    <property type="entry name" value="ZnF_C2HC"/>
    <property type="match status" value="4"/>
</dbReference>
<keyword evidence="5 8" id="KW-0863">Zinc-finger</keyword>
<feature type="compositionally biased region" description="Polar residues" evidence="9">
    <location>
        <begin position="66"/>
        <end position="77"/>
    </location>
</feature>
<dbReference type="GO" id="GO:0031499">
    <property type="term" value="C:TRAMP complex"/>
    <property type="evidence" value="ECO:0007669"/>
    <property type="project" value="TreeGrafter"/>
</dbReference>
<dbReference type="STRING" id="205917.A0A4Y9XKA8"/>
<dbReference type="GO" id="GO:0071039">
    <property type="term" value="P:nuclear polyadenylation-dependent CUT catabolic process"/>
    <property type="evidence" value="ECO:0007669"/>
    <property type="project" value="TreeGrafter"/>
</dbReference>
<dbReference type="PANTHER" id="PTHR46543:SF1">
    <property type="entry name" value="ZINC FINGER CCHC DOMAIN-CONTAINING PROTEIN 7"/>
    <property type="match status" value="1"/>
</dbReference>
<evidence type="ECO:0000256" key="3">
    <source>
        <dbReference type="ARBA" id="ARBA00022723"/>
    </source>
</evidence>
<evidence type="ECO:0000256" key="6">
    <source>
        <dbReference type="ARBA" id="ARBA00022833"/>
    </source>
</evidence>
<feature type="domain" description="CCHC-type" evidence="10">
    <location>
        <begin position="266"/>
        <end position="281"/>
    </location>
</feature>
<accession>A0A4Y9XKA8</accession>
<feature type="compositionally biased region" description="Basic residues" evidence="9">
    <location>
        <begin position="101"/>
        <end position="116"/>
    </location>
</feature>
<dbReference type="OrthoDB" id="7608935at2759"/>
<keyword evidence="4" id="KW-0677">Repeat</keyword>
<protein>
    <recommendedName>
        <fullName evidence="10">CCHC-type domain-containing protein</fullName>
    </recommendedName>
</protein>